<dbReference type="InterPro" id="IPR027417">
    <property type="entry name" value="P-loop_NTPase"/>
</dbReference>
<proteinExistence type="predicted"/>
<dbReference type="PROSITE" id="PS51131">
    <property type="entry name" value="ZN_HOOK"/>
    <property type="match status" value="1"/>
</dbReference>
<keyword evidence="1 6" id="KW-0479">Metal-binding</keyword>
<dbReference type="InterPro" id="IPR003593">
    <property type="entry name" value="AAA+_ATPase"/>
</dbReference>
<dbReference type="STRING" id="572478.Vdis_0632"/>
<dbReference type="AlphaFoldDB" id="E1QVA1"/>
<reference evidence="9 10" key="1">
    <citation type="journal article" date="2010" name="Stand. Genomic Sci.">
        <title>Complete genome sequence of Vulcanisaeta distributa type strain (IC-017).</title>
        <authorList>
            <person name="Mavromatis K."/>
            <person name="Sikorski J."/>
            <person name="Pabst E."/>
            <person name="Teshima H."/>
            <person name="Lapidus A."/>
            <person name="Lucas S."/>
            <person name="Nolan M."/>
            <person name="Glavina Del Rio T."/>
            <person name="Cheng J.F."/>
            <person name="Bruce D."/>
            <person name="Goodwin L."/>
            <person name="Pitluck S."/>
            <person name="Liolios K."/>
            <person name="Ivanova N."/>
            <person name="Mikhailova N."/>
            <person name="Pati A."/>
            <person name="Chen A."/>
            <person name="Palaniappan K."/>
            <person name="Land M."/>
            <person name="Hauser L."/>
            <person name="Chang Y.J."/>
            <person name="Jeffries C.D."/>
            <person name="Rohde M."/>
            <person name="Spring S."/>
            <person name="Goker M."/>
            <person name="Wirth R."/>
            <person name="Woyke T."/>
            <person name="Bristow J."/>
            <person name="Eisen J.A."/>
            <person name="Markowitz V."/>
            <person name="Hugenholtz P."/>
            <person name="Klenk H.P."/>
            <person name="Kyrpides N.C."/>
        </authorList>
    </citation>
    <scope>NUCLEOTIDE SEQUENCE [LARGE SCALE GENOMIC DNA]</scope>
    <source>
        <strain evidence="10">DSM 14429 / JCM 11212 / NBRC 100878 / IC-017</strain>
    </source>
</reference>
<dbReference type="GO" id="GO:0046872">
    <property type="term" value="F:metal ion binding"/>
    <property type="evidence" value="ECO:0007669"/>
    <property type="project" value="UniProtKB-UniRule"/>
</dbReference>
<dbReference type="EMBL" id="CP002100">
    <property type="protein sequence ID" value="ADN50028.1"/>
    <property type="molecule type" value="Genomic_DNA"/>
</dbReference>
<dbReference type="Gene3D" id="1.10.287.510">
    <property type="entry name" value="Helix hairpin bin"/>
    <property type="match status" value="1"/>
</dbReference>
<dbReference type="OrthoDB" id="25344at2157"/>
<reference evidence="10" key="2">
    <citation type="journal article" date="2010" name="Stand. Genomic Sci.">
        <title>Complete genome sequence of Vulcanisaeta distributa type strain (IC-017T).</title>
        <authorList>
            <person name="Mavromatis K."/>
            <person name="Sikorski J."/>
            <person name="Pabst E."/>
            <person name="Teshima H."/>
            <person name="Lapidus A."/>
            <person name="Lucas S."/>
            <person name="Nolan M."/>
            <person name="Glavina Del Rio T."/>
            <person name="Cheng J."/>
            <person name="Bruce D."/>
            <person name="Goodwin L."/>
            <person name="Pitluck S."/>
            <person name="Liolios K."/>
            <person name="Ivanova N."/>
            <person name="Mikhailova N."/>
            <person name="Pati A."/>
            <person name="Chen A."/>
            <person name="Palaniappan K."/>
            <person name="Land M."/>
            <person name="Hauser L."/>
            <person name="Chang Y."/>
            <person name="Jeffries C."/>
            <person name="Rohde M."/>
            <person name="Spring S."/>
            <person name="Goker M."/>
            <person name="Wirth R."/>
            <person name="Woyke T."/>
            <person name="Bristow J."/>
            <person name="Eisen J."/>
            <person name="Markowitz V."/>
            <person name="Hugenholtz P."/>
            <person name="Klenk H."/>
            <person name="Kyrpides N."/>
        </authorList>
    </citation>
    <scope>NUCLEOTIDE SEQUENCE [LARGE SCALE GENOMIC DNA]</scope>
    <source>
        <strain evidence="10">DSM 14429 / JCM 11212 / NBRC 100878 / IC-017</strain>
    </source>
</reference>
<name>E1QVA1_VULDI</name>
<sequence length="803" mass="91979">MITKVEIENFRSIMRGKAVITEGINFIHGPNGSGKTSILEAIAIALYGSEWVRGKYRLSDLVRRGASSAVIRLEYVGIDGRKYLIQRAFSTERTLESQTYVLDEGGRRVAARDREVTQFVVKTTGIDLDTFSELLYVRQGEIREILRSGRKGEFKLDTLLRLDAIERARQDVVREGLRAVTSITEGLRGRLEVLERELRSRREELAKLESEVSSAEKALGEREGELRAVEEELNKLMSSEEEMERLEGEYAELKQRLSMLSEEEGRVLSELDALRNTLNQLSQLRARVVELESVVSREGELRARIEELMRRKDDVRARLALVQGYRQRAEEIRRELGSIEGSIKELNDELDRINGLKERAEELRRRLARRASIDVEINSVREELAKVDVEIEHVETELNLLRGGSVERCPLCGRPLSRELAQELVVSREVRLRELMRKRDELRSRLSRLSGEVEELSRLEGELRSIEGELSREGVIRASLEDLRRRRDSLFEELSRISGYSEESLRRELEGIEGELSRLNSELEGLGRAKVELAELRGRLASVDELERRVRDGEARLLNIHSERLSVEGRLRELEGRIRELEGVRARIKELSVRRDLLVREVGELRGRVNALRDRIEKLRGELASRESEVGRVKGELGKYVGASDMLSKLQQVLDDVKPVVRRIFLDSVNEELNVMMRELMHKASYASVEVNEDYEVVVRRNDGVSLPVEALSIGERNLVSLMLRYAIARVVMGVIPILILDEPTEHLDEEHRRRVGDWIRSLSNGVRTVIITSHVDVLETIADNVIRVGFINERGESMFANS</sequence>
<dbReference type="Gene3D" id="1.20.5.340">
    <property type="match status" value="1"/>
</dbReference>
<accession>E1QVA1</accession>
<dbReference type="eggNOG" id="arCOG00368">
    <property type="taxonomic scope" value="Archaea"/>
</dbReference>
<feature type="binding site" evidence="6">
    <location>
        <position position="412"/>
    </location>
    <ligand>
        <name>Zn(2+)</name>
        <dbReference type="ChEBI" id="CHEBI:29105"/>
    </ligand>
</feature>
<evidence type="ECO:0000256" key="6">
    <source>
        <dbReference type="PROSITE-ProRule" id="PRU00471"/>
    </source>
</evidence>
<dbReference type="SUPFAM" id="SSF52540">
    <property type="entry name" value="P-loop containing nucleoside triphosphate hydrolases"/>
    <property type="match status" value="1"/>
</dbReference>
<evidence type="ECO:0000313" key="10">
    <source>
        <dbReference type="Proteomes" id="UP000006681"/>
    </source>
</evidence>
<dbReference type="HOGENOM" id="CLU_004785_0_2_2"/>
<protein>
    <submittedName>
        <fullName evidence="9">SMC domain protein</fullName>
    </submittedName>
</protein>
<evidence type="ECO:0000259" key="8">
    <source>
        <dbReference type="PROSITE" id="PS51131"/>
    </source>
</evidence>
<evidence type="ECO:0000256" key="3">
    <source>
        <dbReference type="ARBA" id="ARBA00022833"/>
    </source>
</evidence>
<dbReference type="SUPFAM" id="SSF57997">
    <property type="entry name" value="Tropomyosin"/>
    <property type="match status" value="1"/>
</dbReference>
<evidence type="ECO:0000313" key="9">
    <source>
        <dbReference type="EMBL" id="ADN50028.1"/>
    </source>
</evidence>
<feature type="coiled-coil region" evidence="7">
    <location>
        <begin position="502"/>
        <end position="629"/>
    </location>
</feature>
<dbReference type="KEGG" id="vdi:Vdis_0632"/>
<dbReference type="Proteomes" id="UP000006681">
    <property type="component" value="Chromosome"/>
</dbReference>
<keyword evidence="3 6" id="KW-0862">Zinc</keyword>
<dbReference type="Gene3D" id="1.10.287.1490">
    <property type="match status" value="1"/>
</dbReference>
<dbReference type="InterPro" id="IPR013134">
    <property type="entry name" value="Zn_hook_RAD50"/>
</dbReference>
<dbReference type="GO" id="GO:0005524">
    <property type="term" value="F:ATP binding"/>
    <property type="evidence" value="ECO:0007669"/>
    <property type="project" value="UniProtKB-KW"/>
</dbReference>
<gene>
    <name evidence="9" type="ordered locus">Vdis_0632</name>
</gene>
<organism evidence="9 10">
    <name type="scientific">Vulcanisaeta distributa (strain DSM 14429 / JCM 11212 / NBRC 100878 / IC-017)</name>
    <dbReference type="NCBI Taxonomy" id="572478"/>
    <lineage>
        <taxon>Archaea</taxon>
        <taxon>Thermoproteota</taxon>
        <taxon>Thermoprotei</taxon>
        <taxon>Thermoproteales</taxon>
        <taxon>Thermoproteaceae</taxon>
        <taxon>Vulcanisaeta</taxon>
    </lineage>
</organism>
<dbReference type="Pfam" id="PF02463">
    <property type="entry name" value="SMC_N"/>
    <property type="match status" value="1"/>
</dbReference>
<keyword evidence="10" id="KW-1185">Reference proteome</keyword>
<dbReference type="PANTHER" id="PTHR32114:SF2">
    <property type="entry name" value="ABC TRANSPORTER ABCH.3"/>
    <property type="match status" value="1"/>
</dbReference>
<evidence type="ECO:0000256" key="1">
    <source>
        <dbReference type="ARBA" id="ARBA00022723"/>
    </source>
</evidence>
<feature type="coiled-coil region" evidence="7">
    <location>
        <begin position="432"/>
        <end position="469"/>
    </location>
</feature>
<dbReference type="Gene3D" id="3.40.50.300">
    <property type="entry name" value="P-loop containing nucleotide triphosphate hydrolases"/>
    <property type="match status" value="2"/>
</dbReference>
<keyword evidence="2" id="KW-0547">Nucleotide-binding</keyword>
<keyword evidence="5 7" id="KW-0175">Coiled coil</keyword>
<dbReference type="PANTHER" id="PTHR32114">
    <property type="entry name" value="ABC TRANSPORTER ABCH.3"/>
    <property type="match status" value="1"/>
</dbReference>
<feature type="domain" description="Zinc-hook" evidence="8">
    <location>
        <begin position="363"/>
        <end position="461"/>
    </location>
</feature>
<dbReference type="RefSeq" id="WP_013335753.1">
    <property type="nucleotide sequence ID" value="NC_014537.1"/>
</dbReference>
<dbReference type="SMART" id="SM00382">
    <property type="entry name" value="AAA"/>
    <property type="match status" value="1"/>
</dbReference>
<keyword evidence="4" id="KW-0067">ATP-binding</keyword>
<feature type="binding site" evidence="6">
    <location>
        <position position="409"/>
    </location>
    <ligand>
        <name>Zn(2+)</name>
        <dbReference type="ChEBI" id="CHEBI:29105"/>
    </ligand>
</feature>
<dbReference type="InterPro" id="IPR003395">
    <property type="entry name" value="RecF/RecN/SMC_N"/>
</dbReference>
<evidence type="ECO:0000256" key="5">
    <source>
        <dbReference type="ARBA" id="ARBA00023054"/>
    </source>
</evidence>
<evidence type="ECO:0000256" key="2">
    <source>
        <dbReference type="ARBA" id="ARBA00022741"/>
    </source>
</evidence>
<evidence type="ECO:0000256" key="7">
    <source>
        <dbReference type="SAM" id="Coils"/>
    </source>
</evidence>
<dbReference type="SUPFAM" id="SSF75712">
    <property type="entry name" value="Rad50 coiled-coil Zn hook"/>
    <property type="match status" value="1"/>
</dbReference>
<dbReference type="GeneID" id="9751553"/>
<evidence type="ECO:0000256" key="4">
    <source>
        <dbReference type="ARBA" id="ARBA00022840"/>
    </source>
</evidence>
<feature type="coiled-coil region" evidence="7">
    <location>
        <begin position="184"/>
        <end position="397"/>
    </location>
</feature>